<dbReference type="GO" id="GO:0019867">
    <property type="term" value="C:outer membrane"/>
    <property type="evidence" value="ECO:0007669"/>
    <property type="project" value="InterPro"/>
</dbReference>
<name>A0A316C1M5_PSESE</name>
<dbReference type="Gene3D" id="2.40.128.130">
    <property type="entry name" value="Autotransporter beta-domain"/>
    <property type="match status" value="1"/>
</dbReference>
<dbReference type="SUPFAM" id="SSF51126">
    <property type="entry name" value="Pectin lyase-like"/>
    <property type="match status" value="1"/>
</dbReference>
<dbReference type="Proteomes" id="UP000245396">
    <property type="component" value="Unassembled WGS sequence"/>
</dbReference>
<evidence type="ECO:0000313" key="2">
    <source>
        <dbReference type="EMBL" id="PWJ82353.1"/>
    </source>
</evidence>
<gene>
    <name evidence="2" type="ORF">C7441_109122</name>
</gene>
<dbReference type="InterPro" id="IPR006315">
    <property type="entry name" value="OM_autotransptr_brl_dom"/>
</dbReference>
<dbReference type="PROSITE" id="PS51208">
    <property type="entry name" value="AUTOTRANSPORTER"/>
    <property type="match status" value="1"/>
</dbReference>
<evidence type="ECO:0000313" key="3">
    <source>
        <dbReference type="Proteomes" id="UP000245396"/>
    </source>
</evidence>
<sequence>MRADHVEMPAAVPSFGQWVGNSRKMLLSSAASHRCLLAAAMMALLPSAQALAQCAPPPPAAVSISSGSCADPAFTVRESTGPAPVVEVSAVGTYSGTSIDFTANGSGYGMYATGSGRITLIGTPLDGATISTYGAGGHGLNANDGGLITGSYTFIYTNGAGAYGIGAVGTGSSVTLTDSAVNTALDNAHGAYAASGGMINLTGTDVTTSGAGASAAFADARGSIILNNLNTFSYGDNAPGVVASGVVSNLTLNNTYVTIYGNSSAGLFATGGGTATINGGAIATGDYYGGTVIANSPGMLARGLGSNIQVNNGASSATYGANSPGVWAHAGGRIDFSGYGIFTYQPNSPGAVASGSGSTVTLTDTINRTSGPSSAGVLVNSAGTVIVTGSEVTTGYRVTGSNPPVLQFPNAQIGLEAHGADVVGAGSRLQAENARITTNGAGAIGVRVSQGAASITGGTITTNGTDTVAVGGADGVRATGAGSSITLSGTSVTTTNINAIGAHAMAGGAIAATDMTVATQGQNSHGVQAQDAGSAIVLTRAAITTAGAAATGIRASNTGGAQVTGGSVATTGNAAHGIAAINGGTLTTSGTAVAVSGGGAAAVYLAGSVPGTVSVTGGSLSATNGAIVLARGGTGTVSINGGTAITSAVVNGRLLLAQVTEDAVGTPSNLKLNIAGMPSVIGDIVVDPSTLTYNLGNSNWTGNLVLTGPGNTASANLSASQWTGDLLADAGNTANVALAQGSLWTGLARNGTNAAIDASSAWNVTGDSNAAGTMTNAGLIQFLARPGAYSTLAVGSYTGSAGSRIGFNTYLGADNSPSNLLVINGGPASGTTSMLVNNTGGPGAQTVADGIRLVQVTDGGTTTTDAFTLGQRVAAGAYEYELFRGGSTDPNDWFLRSHLIDTLTNPTTPSGPDIPLYRPEVPLYAPIPAVARQIGLSTLGTLHERVGEEENLRGLPEPRAFANGVWGRVFGERVSNRWNGTVDASATGNLVGFQTGFDILRRTTDSGHRDHAGVYVAYSDYNSPSVRGFAQGMQNLEVGRLLMNGPSVGAYWTHFGPSGWYLDAVFQGSWYDAKATSLYGAGISINATGYTASLEAGYPIHFGEGNAWLIEPQAQIVYQSVSVDRSQDQYSSVDWNADTAWTGRLGARLQYTGRDERGALWQPYAQVNLWHVFSGTDSAFFGQYSPAIETRFGDTALEVGGGISARVKQNMSLYGQASYRWSLDGGSSRQNATAGTFGIRVNW</sequence>
<dbReference type="Gene3D" id="2.160.20.20">
    <property type="match status" value="2"/>
</dbReference>
<feature type="domain" description="Autotransporter" evidence="1">
    <location>
        <begin position="958"/>
        <end position="1243"/>
    </location>
</feature>
<organism evidence="2 3">
    <name type="scientific">Pseudaminobacter salicylatoxidans</name>
    <dbReference type="NCBI Taxonomy" id="93369"/>
    <lineage>
        <taxon>Bacteria</taxon>
        <taxon>Pseudomonadati</taxon>
        <taxon>Pseudomonadota</taxon>
        <taxon>Alphaproteobacteria</taxon>
        <taxon>Hyphomicrobiales</taxon>
        <taxon>Phyllobacteriaceae</taxon>
        <taxon>Pseudaminobacter</taxon>
    </lineage>
</organism>
<dbReference type="InterPro" id="IPR036709">
    <property type="entry name" value="Autotransporte_beta_dom_sf"/>
</dbReference>
<dbReference type="InterPro" id="IPR043990">
    <property type="entry name" value="AC_1"/>
</dbReference>
<dbReference type="NCBIfam" id="TIGR01414">
    <property type="entry name" value="autotrans_barl"/>
    <property type="match status" value="1"/>
</dbReference>
<reference evidence="2 3" key="1">
    <citation type="submission" date="2018-05" db="EMBL/GenBank/DDBJ databases">
        <title>Genomic Encyclopedia of Type Strains, Phase IV (KMG-IV): sequencing the most valuable type-strain genomes for metagenomic binning, comparative biology and taxonomic classification.</title>
        <authorList>
            <person name="Goeker M."/>
        </authorList>
    </citation>
    <scope>NUCLEOTIDE SEQUENCE [LARGE SCALE GENOMIC DNA]</scope>
    <source>
        <strain evidence="2 3">DSM 6986</strain>
    </source>
</reference>
<keyword evidence="3" id="KW-1185">Reference proteome</keyword>
<accession>A0A316C1M5</accession>
<dbReference type="InterPro" id="IPR011050">
    <property type="entry name" value="Pectin_lyase_fold/virulence"/>
</dbReference>
<comment type="caution">
    <text evidence="2">The sequence shown here is derived from an EMBL/GenBank/DDBJ whole genome shotgun (WGS) entry which is preliminary data.</text>
</comment>
<dbReference type="InterPro" id="IPR051551">
    <property type="entry name" value="Autotransporter_adhesion"/>
</dbReference>
<dbReference type="Pfam" id="PF03797">
    <property type="entry name" value="Autotransporter"/>
    <property type="match status" value="1"/>
</dbReference>
<dbReference type="SUPFAM" id="SSF103515">
    <property type="entry name" value="Autotransporter"/>
    <property type="match status" value="1"/>
</dbReference>
<protein>
    <submittedName>
        <fullName evidence="2">Outer membrane autotransporter protein</fullName>
    </submittedName>
</protein>
<dbReference type="AlphaFoldDB" id="A0A316C1M5"/>
<dbReference type="EMBL" id="QGGG01000009">
    <property type="protein sequence ID" value="PWJ82353.1"/>
    <property type="molecule type" value="Genomic_DNA"/>
</dbReference>
<dbReference type="InterPro" id="IPR005546">
    <property type="entry name" value="Autotransporte_beta"/>
</dbReference>
<dbReference type="CDD" id="cd01344">
    <property type="entry name" value="PL2_Passenger_AT"/>
    <property type="match status" value="1"/>
</dbReference>
<dbReference type="PANTHER" id="PTHR35037">
    <property type="entry name" value="C-TERMINAL REGION OF AIDA-LIKE PROTEIN"/>
    <property type="match status" value="1"/>
</dbReference>
<dbReference type="PANTHER" id="PTHR35037:SF3">
    <property type="entry name" value="C-TERMINAL REGION OF AIDA-LIKE PROTEIN"/>
    <property type="match status" value="1"/>
</dbReference>
<dbReference type="Pfam" id="PF18883">
    <property type="entry name" value="AC_1"/>
    <property type="match status" value="1"/>
</dbReference>
<proteinExistence type="predicted"/>
<dbReference type="InterPro" id="IPR012332">
    <property type="entry name" value="Autotransporter_pectin_lyase_C"/>
</dbReference>
<evidence type="ECO:0000259" key="1">
    <source>
        <dbReference type="PROSITE" id="PS51208"/>
    </source>
</evidence>
<dbReference type="SMART" id="SM00869">
    <property type="entry name" value="Autotransporter"/>
    <property type="match status" value="1"/>
</dbReference>